<dbReference type="RefSeq" id="WP_110682803.1">
    <property type="nucleotide sequence ID" value="NZ_QJRX01000006.1"/>
</dbReference>
<protein>
    <submittedName>
        <fullName evidence="1">TIGR02647 family protein</fullName>
    </submittedName>
</protein>
<reference evidence="1 2" key="1">
    <citation type="submission" date="2018-06" db="EMBL/GenBank/DDBJ databases">
        <title>Pseudomonas diversity within urban Lake Michigan freshwaters.</title>
        <authorList>
            <person name="Batrich M."/>
            <person name="Hatzopoulos T."/>
            <person name="Putonti C."/>
        </authorList>
    </citation>
    <scope>NUCLEOTIDE SEQUENCE [LARGE SCALE GENOMIC DNA]</scope>
    <source>
        <strain evidence="1 2">MB-090714</strain>
    </source>
</reference>
<dbReference type="EMBL" id="QJRX01000006">
    <property type="protein sequence ID" value="PYC23451.1"/>
    <property type="molecule type" value="Genomic_DNA"/>
</dbReference>
<sequence length="82" mass="8806">MAYTPELIAELEILALYNLDNHQEGLKVHNNASSRAQAAITRLHEKGLVTQADGGYLTSLGLDAAEHAQALLTILRTAPARA</sequence>
<dbReference type="Proteomes" id="UP000248146">
    <property type="component" value="Unassembled WGS sequence"/>
</dbReference>
<name>A0A2V4KNY3_AQUAC</name>
<proteinExistence type="predicted"/>
<evidence type="ECO:0000313" key="2">
    <source>
        <dbReference type="Proteomes" id="UP000248146"/>
    </source>
</evidence>
<gene>
    <name evidence="1" type="ORF">DMO17_12420</name>
</gene>
<comment type="caution">
    <text evidence="1">The sequence shown here is derived from an EMBL/GenBank/DDBJ whole genome shotgun (WGS) entry which is preliminary data.</text>
</comment>
<organism evidence="1 2">
    <name type="scientific">Aquipseudomonas alcaligenes</name>
    <name type="common">Pseudomonas alcaligenes</name>
    <dbReference type="NCBI Taxonomy" id="43263"/>
    <lineage>
        <taxon>Bacteria</taxon>
        <taxon>Pseudomonadati</taxon>
        <taxon>Pseudomonadota</taxon>
        <taxon>Gammaproteobacteria</taxon>
        <taxon>Pseudomonadales</taxon>
        <taxon>Pseudomonadaceae</taxon>
        <taxon>Aquipseudomonas</taxon>
    </lineage>
</organism>
<dbReference type="OrthoDB" id="5600572at2"/>
<evidence type="ECO:0000313" key="1">
    <source>
        <dbReference type="EMBL" id="PYC23451.1"/>
    </source>
</evidence>
<dbReference type="NCBIfam" id="TIGR02647">
    <property type="entry name" value="DNA"/>
    <property type="match status" value="1"/>
</dbReference>
<accession>A0A2V4KNY3</accession>
<dbReference type="InterPro" id="IPR013468">
    <property type="entry name" value="CHP02647"/>
</dbReference>
<dbReference type="AlphaFoldDB" id="A0A2V4KNY3"/>
<dbReference type="Pfam" id="PF18918">
    <property type="entry name" value="DUF5669"/>
    <property type="match status" value="1"/>
</dbReference>